<name>A0ABV7ENP9_9GAMM</name>
<dbReference type="InterPro" id="IPR021856">
    <property type="entry name" value="DUF3465"/>
</dbReference>
<dbReference type="RefSeq" id="WP_380687599.1">
    <property type="nucleotide sequence ID" value="NZ_JBHRSS010000003.1"/>
</dbReference>
<gene>
    <name evidence="3" type="ORF">ACFOSU_06345</name>
</gene>
<dbReference type="Proteomes" id="UP001595462">
    <property type="component" value="Unassembled WGS sequence"/>
</dbReference>
<sequence>MNSTLKKYLPLLVVAIAAFLGAEQFGLSDNSSADRATSRPSAPSTRSGNDADAAIAKAYRAKAHDVRVRGEGRVSAVLQDDTRGSRHQRFILRLASGNTVLVAHNIDLAPRIPSLRKGDTVGFNGIYEYNERGGVVHWTHRDPGGRHAGGWLEHAGQRYQ</sequence>
<proteinExistence type="predicted"/>
<comment type="caution">
    <text evidence="3">The sequence shown here is derived from an EMBL/GenBank/DDBJ whole genome shotgun (WGS) entry which is preliminary data.</text>
</comment>
<keyword evidence="2" id="KW-0732">Signal</keyword>
<dbReference type="EMBL" id="JBHRSS010000003">
    <property type="protein sequence ID" value="MFC3103506.1"/>
    <property type="molecule type" value="Genomic_DNA"/>
</dbReference>
<protein>
    <submittedName>
        <fullName evidence="3">DUF3465 domain-containing protein</fullName>
    </submittedName>
</protein>
<feature type="signal peptide" evidence="2">
    <location>
        <begin position="1"/>
        <end position="22"/>
    </location>
</feature>
<accession>A0ABV7ENP9</accession>
<feature type="region of interest" description="Disordered" evidence="1">
    <location>
        <begin position="28"/>
        <end position="51"/>
    </location>
</feature>
<evidence type="ECO:0000313" key="4">
    <source>
        <dbReference type="Proteomes" id="UP001595462"/>
    </source>
</evidence>
<evidence type="ECO:0000256" key="2">
    <source>
        <dbReference type="SAM" id="SignalP"/>
    </source>
</evidence>
<evidence type="ECO:0000313" key="3">
    <source>
        <dbReference type="EMBL" id="MFC3103506.1"/>
    </source>
</evidence>
<organism evidence="3 4">
    <name type="scientific">Salinisphaera aquimarina</name>
    <dbReference type="NCBI Taxonomy" id="2094031"/>
    <lineage>
        <taxon>Bacteria</taxon>
        <taxon>Pseudomonadati</taxon>
        <taxon>Pseudomonadota</taxon>
        <taxon>Gammaproteobacteria</taxon>
        <taxon>Salinisphaerales</taxon>
        <taxon>Salinisphaeraceae</taxon>
        <taxon>Salinisphaera</taxon>
    </lineage>
</organism>
<dbReference type="Pfam" id="PF11948">
    <property type="entry name" value="DUF3465"/>
    <property type="match status" value="1"/>
</dbReference>
<reference evidence="4" key="1">
    <citation type="journal article" date="2019" name="Int. J. Syst. Evol. Microbiol.">
        <title>The Global Catalogue of Microorganisms (GCM) 10K type strain sequencing project: providing services to taxonomists for standard genome sequencing and annotation.</title>
        <authorList>
            <consortium name="The Broad Institute Genomics Platform"/>
            <consortium name="The Broad Institute Genome Sequencing Center for Infectious Disease"/>
            <person name="Wu L."/>
            <person name="Ma J."/>
        </authorList>
    </citation>
    <scope>NUCLEOTIDE SEQUENCE [LARGE SCALE GENOMIC DNA]</scope>
    <source>
        <strain evidence="4">KCTC 52640</strain>
    </source>
</reference>
<evidence type="ECO:0000256" key="1">
    <source>
        <dbReference type="SAM" id="MobiDB-lite"/>
    </source>
</evidence>
<keyword evidence="4" id="KW-1185">Reference proteome</keyword>
<feature type="compositionally biased region" description="Polar residues" evidence="1">
    <location>
        <begin position="28"/>
        <end position="48"/>
    </location>
</feature>
<feature type="chain" id="PRO_5045219277" evidence="2">
    <location>
        <begin position="23"/>
        <end position="160"/>
    </location>
</feature>